<dbReference type="PANTHER" id="PTHR38451">
    <property type="entry name" value="TRNA (ADENINE(22)-N(1))-METHYLTRANSFERASE"/>
    <property type="match status" value="1"/>
</dbReference>
<dbReference type="RefSeq" id="WP_099838517.1">
    <property type="nucleotide sequence ID" value="NZ_PEIK01000003.1"/>
</dbReference>
<gene>
    <name evidence="1" type="ORF">CS538_05405</name>
</gene>
<comment type="caution">
    <text evidence="1">The sequence shown here is derived from an EMBL/GenBank/DDBJ whole genome shotgun (WGS) entry which is preliminary data.</text>
</comment>
<dbReference type="FunFam" id="3.40.50.150:FF:000690">
    <property type="entry name" value="SAM-dependent methyltransferase"/>
    <property type="match status" value="1"/>
</dbReference>
<dbReference type="GO" id="GO:0032259">
    <property type="term" value="P:methylation"/>
    <property type="evidence" value="ECO:0007669"/>
    <property type="project" value="UniProtKB-KW"/>
</dbReference>
<dbReference type="Gene3D" id="3.40.50.150">
    <property type="entry name" value="Vaccinia Virus protein VP39"/>
    <property type="match status" value="1"/>
</dbReference>
<dbReference type="InterPro" id="IPR029063">
    <property type="entry name" value="SAM-dependent_MTases_sf"/>
</dbReference>
<accession>A0A2G7HJH1</accession>
<evidence type="ECO:0000313" key="2">
    <source>
        <dbReference type="Proteomes" id="UP000231322"/>
    </source>
</evidence>
<sequence>MEISLRLKEIANMVDKCQSVVDVGTDHAYIPIYLIKNNICKIAIAGDINKGPLDRAKNNINSHNLQNKIQCRLGPGLTKIHPKEVDGAIIAGMGGHLIKDILEESKEVFKNLDFLILQPVQNPEALREYIYIMGYKILKESLVLEDNRFYEIIKIKYDENHRSVDPIYYEIGEYLINTRHPLIKKFLYNNIDKYKKVLQYIREDTGSAALRKEEIKEKIFKLEELVQCI</sequence>
<reference evidence="1 2" key="1">
    <citation type="submission" date="2017-10" db="EMBL/GenBank/DDBJ databases">
        <title>Reclassification of Eubacterium combesii and discrepancies in the nomenclature of botulinum neurotoxin producing clostridia. Request for an Opinion.</title>
        <authorList>
            <person name="Dobritsa A.P."/>
            <person name="Kutumbaka K.K."/>
            <person name="Samadpour M."/>
        </authorList>
    </citation>
    <scope>NUCLEOTIDE SEQUENCE [LARGE SCALE GENOMIC DNA]</scope>
    <source>
        <strain evidence="1 2">DSM 20696</strain>
    </source>
</reference>
<dbReference type="EMBL" id="PEIK01000003">
    <property type="protein sequence ID" value="PIH05267.1"/>
    <property type="molecule type" value="Genomic_DNA"/>
</dbReference>
<dbReference type="PANTHER" id="PTHR38451:SF1">
    <property type="entry name" value="TRNA (ADENINE(22)-N(1))-METHYLTRANSFERASE"/>
    <property type="match status" value="1"/>
</dbReference>
<keyword evidence="1" id="KW-0489">Methyltransferase</keyword>
<proteinExistence type="predicted"/>
<dbReference type="InterPro" id="IPR006901">
    <property type="entry name" value="TrmK"/>
</dbReference>
<keyword evidence="1" id="KW-0808">Transferase</keyword>
<dbReference type="SUPFAM" id="SSF53335">
    <property type="entry name" value="S-adenosyl-L-methionine-dependent methyltransferases"/>
    <property type="match status" value="1"/>
</dbReference>
<dbReference type="Pfam" id="PF04816">
    <property type="entry name" value="TrmK"/>
    <property type="match status" value="1"/>
</dbReference>
<dbReference type="GO" id="GO:0160105">
    <property type="term" value="F:tRNA (adenine(22)-N1)-methyltransferase activity"/>
    <property type="evidence" value="ECO:0007669"/>
    <property type="project" value="InterPro"/>
</dbReference>
<evidence type="ECO:0000313" key="1">
    <source>
        <dbReference type="EMBL" id="PIH05267.1"/>
    </source>
</evidence>
<name>A0A2G7HJH1_9CLOT</name>
<organism evidence="1 2">
    <name type="scientific">Clostridium combesii</name>
    <dbReference type="NCBI Taxonomy" id="39481"/>
    <lineage>
        <taxon>Bacteria</taxon>
        <taxon>Bacillati</taxon>
        <taxon>Bacillota</taxon>
        <taxon>Clostridia</taxon>
        <taxon>Eubacteriales</taxon>
        <taxon>Clostridiaceae</taxon>
        <taxon>Clostridium</taxon>
    </lineage>
</organism>
<dbReference type="PIRSF" id="PIRSF018637">
    <property type="entry name" value="TrmK"/>
    <property type="match status" value="1"/>
</dbReference>
<dbReference type="AlphaFoldDB" id="A0A2G7HJH1"/>
<keyword evidence="2" id="KW-1185">Reference proteome</keyword>
<protein>
    <submittedName>
        <fullName evidence="1">SAM-dependent methyltransferase</fullName>
    </submittedName>
</protein>
<dbReference type="Proteomes" id="UP000231322">
    <property type="component" value="Unassembled WGS sequence"/>
</dbReference>